<sequence>MEKTTAAASSPQVLRRANARRVLEYAWRTGPFTASEAMDASGLTRSTVIGVCDDLVQQGWLDELGDARAAGAAGAYTKGRPARRYALRARAAVVVAVDAGAERITATVADLRGHVLGSASVEIPVKSPHRVERRADAEARRRLARSTVRDALAACDGGGAPVLAMTVGVPAPVDADGGSPADDWFWALMNPGYAELLADEAGIVTIENDANLVAIAERRSPLGSGRTVDSYVAMLAGEGLGSGLMIDRRLVRGRRGAAGEMRFLDHVEGVGSADGFALLARQWAVDAMREGLPSGSPLDQLDPRTLGEADVARAAAAGDPVAGGIIDRLAERLARICLVLGDLLDVDRVIVAGATVASLPAVIDRAAAILDASDDPTAPDLVASALGRDAVTVGAIEHALDLVRDRALDLVPAARDVA</sequence>
<name>A0A3M8AMK8_9MICO</name>
<organism evidence="2 3">
    <name type="scientific">Agromyces tardus</name>
    <dbReference type="NCBI Taxonomy" id="2583849"/>
    <lineage>
        <taxon>Bacteria</taxon>
        <taxon>Bacillati</taxon>
        <taxon>Actinomycetota</taxon>
        <taxon>Actinomycetes</taxon>
        <taxon>Micrococcales</taxon>
        <taxon>Microbacteriaceae</taxon>
        <taxon>Agromyces</taxon>
    </lineage>
</organism>
<gene>
    <name evidence="2" type="ORF">EDM22_01735</name>
</gene>
<dbReference type="InterPro" id="IPR036390">
    <property type="entry name" value="WH_DNA-bd_sf"/>
</dbReference>
<evidence type="ECO:0000313" key="3">
    <source>
        <dbReference type="Proteomes" id="UP000275048"/>
    </source>
</evidence>
<keyword evidence="3" id="KW-1185">Reference proteome</keyword>
<dbReference type="RefSeq" id="WP_122935276.1">
    <property type="nucleotide sequence ID" value="NZ_JBHSNT010000007.1"/>
</dbReference>
<dbReference type="OrthoDB" id="3523179at2"/>
<dbReference type="PANTHER" id="PTHR18964">
    <property type="entry name" value="ROK (REPRESSOR, ORF, KINASE) FAMILY"/>
    <property type="match status" value="1"/>
</dbReference>
<dbReference type="InterPro" id="IPR036388">
    <property type="entry name" value="WH-like_DNA-bd_sf"/>
</dbReference>
<comment type="caution">
    <text evidence="2">The sequence shown here is derived from an EMBL/GenBank/DDBJ whole genome shotgun (WGS) entry which is preliminary data.</text>
</comment>
<dbReference type="Proteomes" id="UP000275048">
    <property type="component" value="Unassembled WGS sequence"/>
</dbReference>
<accession>A0A3M8AMK8</accession>
<dbReference type="InterPro" id="IPR000600">
    <property type="entry name" value="ROK"/>
</dbReference>
<dbReference type="EMBL" id="RHHB01000001">
    <property type="protein sequence ID" value="RNB52440.1"/>
    <property type="molecule type" value="Genomic_DNA"/>
</dbReference>
<dbReference type="Gene3D" id="1.10.10.10">
    <property type="entry name" value="Winged helix-like DNA-binding domain superfamily/Winged helix DNA-binding domain"/>
    <property type="match status" value="1"/>
</dbReference>
<dbReference type="InterPro" id="IPR043129">
    <property type="entry name" value="ATPase_NBD"/>
</dbReference>
<reference evidence="2 3" key="1">
    <citation type="submission" date="2018-10" db="EMBL/GenBank/DDBJ databases">
        <title>Isolation, diversity and antibacterial activity of antinobacteria from the wheat rhizosphere soil.</title>
        <authorList>
            <person name="Sun T."/>
        </authorList>
    </citation>
    <scope>NUCLEOTIDE SEQUENCE [LARGE SCALE GENOMIC DNA]</scope>
    <source>
        <strain evidence="2 3">SJ-23</strain>
    </source>
</reference>
<dbReference type="Gene3D" id="3.30.420.40">
    <property type="match status" value="2"/>
</dbReference>
<evidence type="ECO:0000313" key="2">
    <source>
        <dbReference type="EMBL" id="RNB52440.1"/>
    </source>
</evidence>
<dbReference type="AlphaFoldDB" id="A0A3M8AMK8"/>
<dbReference type="SUPFAM" id="SSF46785">
    <property type="entry name" value="Winged helix' DNA-binding domain"/>
    <property type="match status" value="1"/>
</dbReference>
<evidence type="ECO:0000256" key="1">
    <source>
        <dbReference type="ARBA" id="ARBA00006479"/>
    </source>
</evidence>
<proteinExistence type="inferred from homology"/>
<comment type="similarity">
    <text evidence="1">Belongs to the ROK (NagC/XylR) family.</text>
</comment>
<dbReference type="Pfam" id="PF00480">
    <property type="entry name" value="ROK"/>
    <property type="match status" value="1"/>
</dbReference>
<protein>
    <submittedName>
        <fullName evidence="2">ROK family protein</fullName>
    </submittedName>
</protein>
<dbReference type="SUPFAM" id="SSF53067">
    <property type="entry name" value="Actin-like ATPase domain"/>
    <property type="match status" value="1"/>
</dbReference>
<dbReference type="PANTHER" id="PTHR18964:SF149">
    <property type="entry name" value="BIFUNCTIONAL UDP-N-ACETYLGLUCOSAMINE 2-EPIMERASE_N-ACETYLMANNOSAMINE KINASE"/>
    <property type="match status" value="1"/>
</dbReference>